<evidence type="ECO:0000256" key="1">
    <source>
        <dbReference type="ARBA" id="ARBA00022475"/>
    </source>
</evidence>
<dbReference type="GO" id="GO:0043093">
    <property type="term" value="P:FtsZ-dependent cytokinesis"/>
    <property type="evidence" value="ECO:0007669"/>
    <property type="project" value="UniProtKB-UniRule"/>
</dbReference>
<keyword evidence="2 8" id="KW-0997">Cell inner membrane</keyword>
<evidence type="ECO:0000256" key="11">
    <source>
        <dbReference type="SAM" id="MobiDB-lite"/>
    </source>
</evidence>
<keyword evidence="7 8" id="KW-0131">Cell cycle</keyword>
<comment type="caution">
    <text evidence="13">The sequence shown here is derived from an EMBL/GenBank/DDBJ whole genome shotgun (WGS) entry which is preliminary data.</text>
</comment>
<feature type="region of interest" description="Disordered" evidence="11">
    <location>
        <begin position="42"/>
        <end position="214"/>
    </location>
</feature>
<accession>A0A498CFH7</accession>
<evidence type="ECO:0000313" key="14">
    <source>
        <dbReference type="Proteomes" id="UP000275461"/>
    </source>
</evidence>
<feature type="coiled-coil region" evidence="10">
    <location>
        <begin position="338"/>
        <end position="365"/>
    </location>
</feature>
<dbReference type="Pfam" id="PF04354">
    <property type="entry name" value="ZipA_C"/>
    <property type="match status" value="1"/>
</dbReference>
<dbReference type="InterPro" id="IPR036765">
    <property type="entry name" value="ZipA_FtsZ-bd_C_sf"/>
</dbReference>
<dbReference type="NCBIfam" id="TIGR02205">
    <property type="entry name" value="septum_zipA"/>
    <property type="match status" value="1"/>
</dbReference>
<gene>
    <name evidence="8" type="primary">zipA</name>
    <name evidence="13" type="ORF">DFR31_0955</name>
</gene>
<evidence type="ECO:0000259" key="12">
    <source>
        <dbReference type="SMART" id="SM00771"/>
    </source>
</evidence>
<comment type="similarity">
    <text evidence="8 9">Belongs to the ZipA family.</text>
</comment>
<evidence type="ECO:0000256" key="7">
    <source>
        <dbReference type="ARBA" id="ARBA00023306"/>
    </source>
</evidence>
<keyword evidence="5 8" id="KW-1133">Transmembrane helix</keyword>
<keyword evidence="4 8" id="KW-0812">Transmembrane</keyword>
<dbReference type="GO" id="GO:0032153">
    <property type="term" value="C:cell division site"/>
    <property type="evidence" value="ECO:0007669"/>
    <property type="project" value="UniProtKB-UniRule"/>
</dbReference>
<dbReference type="RefSeq" id="WP_121441482.1">
    <property type="nucleotide sequence ID" value="NZ_RCDA01000001.1"/>
</dbReference>
<dbReference type="EMBL" id="RCDA01000001">
    <property type="protein sequence ID" value="RLK51041.1"/>
    <property type="molecule type" value="Genomic_DNA"/>
</dbReference>
<keyword evidence="10" id="KW-0175">Coiled coil</keyword>
<feature type="compositionally biased region" description="Acidic residues" evidence="11">
    <location>
        <begin position="86"/>
        <end position="104"/>
    </location>
</feature>
<evidence type="ECO:0000256" key="9">
    <source>
        <dbReference type="RuleBase" id="RU003612"/>
    </source>
</evidence>
<feature type="domain" description="ZipA C-terminal FtsZ-binding" evidence="12">
    <location>
        <begin position="222"/>
        <end position="352"/>
    </location>
</feature>
<evidence type="ECO:0000256" key="8">
    <source>
        <dbReference type="HAMAP-Rule" id="MF_00509"/>
    </source>
</evidence>
<dbReference type="OrthoDB" id="7054914at2"/>
<comment type="function">
    <text evidence="8 9">Essential cell division protein that stabilizes the FtsZ protofilaments by cross-linking them and that serves as a cytoplasmic membrane anchor for the Z ring. Also required for the recruitment to the septal ring of downstream cell division proteins.</text>
</comment>
<dbReference type="InterPro" id="IPR011919">
    <property type="entry name" value="Cell_div_ZipA"/>
</dbReference>
<dbReference type="Proteomes" id="UP000275461">
    <property type="component" value="Unassembled WGS sequence"/>
</dbReference>
<keyword evidence="14" id="KW-1185">Reference proteome</keyword>
<organism evidence="13 14">
    <name type="scientific">Alkalispirillum mobile</name>
    <dbReference type="NCBI Taxonomy" id="85925"/>
    <lineage>
        <taxon>Bacteria</taxon>
        <taxon>Pseudomonadati</taxon>
        <taxon>Pseudomonadota</taxon>
        <taxon>Gammaproteobacteria</taxon>
        <taxon>Chromatiales</taxon>
        <taxon>Ectothiorhodospiraceae</taxon>
        <taxon>Alkalispirillum</taxon>
    </lineage>
</organism>
<comment type="subunit">
    <text evidence="8">Interacts with FtsZ via their C-terminal domains.</text>
</comment>
<dbReference type="SUPFAM" id="SSF64383">
    <property type="entry name" value="Cell-division protein ZipA, C-terminal domain"/>
    <property type="match status" value="1"/>
</dbReference>
<keyword evidence="6 8" id="KW-0472">Membrane</keyword>
<keyword evidence="1 8" id="KW-1003">Cell membrane</keyword>
<dbReference type="InterPro" id="IPR007449">
    <property type="entry name" value="ZipA_FtsZ-bd_C"/>
</dbReference>
<evidence type="ECO:0000256" key="6">
    <source>
        <dbReference type="ARBA" id="ARBA00023136"/>
    </source>
</evidence>
<dbReference type="HAMAP" id="MF_00509">
    <property type="entry name" value="ZipA"/>
    <property type="match status" value="1"/>
</dbReference>
<name>A0A498CFH7_9GAMM</name>
<dbReference type="AlphaFoldDB" id="A0A498CFH7"/>
<feature type="compositionally biased region" description="Pro residues" evidence="11">
    <location>
        <begin position="159"/>
        <end position="180"/>
    </location>
</feature>
<dbReference type="GO" id="GO:0000917">
    <property type="term" value="P:division septum assembly"/>
    <property type="evidence" value="ECO:0007669"/>
    <property type="project" value="TreeGrafter"/>
</dbReference>
<feature type="compositionally biased region" description="Low complexity" evidence="11">
    <location>
        <begin position="135"/>
        <end position="144"/>
    </location>
</feature>
<protein>
    <recommendedName>
        <fullName evidence="8 9">Cell division protein ZipA</fullName>
    </recommendedName>
</protein>
<dbReference type="GO" id="GO:0005886">
    <property type="term" value="C:plasma membrane"/>
    <property type="evidence" value="ECO:0007669"/>
    <property type="project" value="UniProtKB-SubCell"/>
</dbReference>
<sequence>MDPFRWLLIILGLLLIAGIYAWGRWQDKKHARREDFRSAFDDMDSAVGSDDGFDVIVKTPRREGEPDEAAPARGQGQRREPTGFDADLDWPDEPEPSLGLDDEPGSPGFNEPEPEPEPVRRRPAAPPTARREPTRAPGTTEAPEAPAPAPRVRRRAEPQPEPAPATRPAPRAPEPAPPAEDPVRDRPDLAALGRNNPRPEPARPEPELPAGPQVDIDAAGLEDKIVAIHVAAPEGHVFAADALVDALERAGLEYGEHGIFHRHVRTEQGPARVFSAANMIKPGWFDLDRAAQDETPGAAFFLQLPGPVDGMAAFDDMLRVARDVADRLGGRLLDARRCDLSRQAMEHIREELREYRRRLHLAARQQQV</sequence>
<dbReference type="PANTHER" id="PTHR38685:SF1">
    <property type="entry name" value="CELL DIVISION PROTEIN ZIPA"/>
    <property type="match status" value="1"/>
</dbReference>
<evidence type="ECO:0000256" key="3">
    <source>
        <dbReference type="ARBA" id="ARBA00022618"/>
    </source>
</evidence>
<reference evidence="13 14" key="1">
    <citation type="submission" date="2018-10" db="EMBL/GenBank/DDBJ databases">
        <title>Genomic Encyclopedia of Type Strains, Phase IV (KMG-IV): sequencing the most valuable type-strain genomes for metagenomic binning, comparative biology and taxonomic classification.</title>
        <authorList>
            <person name="Goeker M."/>
        </authorList>
    </citation>
    <scope>NUCLEOTIDE SEQUENCE [LARGE SCALE GENOMIC DNA]</scope>
    <source>
        <strain evidence="13 14">DSM 12769</strain>
    </source>
</reference>
<evidence type="ECO:0000256" key="2">
    <source>
        <dbReference type="ARBA" id="ARBA00022519"/>
    </source>
</evidence>
<evidence type="ECO:0000256" key="4">
    <source>
        <dbReference type="ARBA" id="ARBA00022692"/>
    </source>
</evidence>
<evidence type="ECO:0000256" key="10">
    <source>
        <dbReference type="SAM" id="Coils"/>
    </source>
</evidence>
<dbReference type="SMART" id="SM00771">
    <property type="entry name" value="ZipA_C"/>
    <property type="match status" value="1"/>
</dbReference>
<comment type="subcellular location">
    <subcellularLocation>
        <location evidence="8">Cell inner membrane</location>
        <topology evidence="8">Single-pass type I membrane protein</topology>
    </subcellularLocation>
    <text evidence="8">Localizes to the Z ring in an FtsZ-dependent manner.</text>
</comment>
<evidence type="ECO:0000313" key="13">
    <source>
        <dbReference type="EMBL" id="RLK51041.1"/>
    </source>
</evidence>
<keyword evidence="3 8" id="KW-0132">Cell division</keyword>
<feature type="transmembrane region" description="Helical" evidence="8">
    <location>
        <begin position="6"/>
        <end position="23"/>
    </location>
</feature>
<proteinExistence type="inferred from homology"/>
<evidence type="ECO:0000256" key="5">
    <source>
        <dbReference type="ARBA" id="ARBA00022989"/>
    </source>
</evidence>
<dbReference type="PANTHER" id="PTHR38685">
    <property type="entry name" value="CELL DIVISION PROTEIN ZIPA"/>
    <property type="match status" value="1"/>
</dbReference>
<dbReference type="Gene3D" id="3.30.1400.10">
    <property type="entry name" value="ZipA, C-terminal FtsZ-binding domain"/>
    <property type="match status" value="1"/>
</dbReference>